<dbReference type="CDD" id="cd01854">
    <property type="entry name" value="YjeQ_EngC"/>
    <property type="match status" value="1"/>
</dbReference>
<evidence type="ECO:0000256" key="8">
    <source>
        <dbReference type="ARBA" id="ARBA00022884"/>
    </source>
</evidence>
<keyword evidence="6 10" id="KW-0378">Hydrolase</keyword>
<evidence type="ECO:0000256" key="9">
    <source>
        <dbReference type="ARBA" id="ARBA00023134"/>
    </source>
</evidence>
<comment type="caution">
    <text evidence="13">The sequence shown here is derived from an EMBL/GenBank/DDBJ whole genome shotgun (WGS) entry which is preliminary data.</text>
</comment>
<keyword evidence="4 10" id="KW-0699">rRNA-binding</keyword>
<dbReference type="SUPFAM" id="SSF50249">
    <property type="entry name" value="Nucleic acid-binding proteins"/>
    <property type="match status" value="1"/>
</dbReference>
<feature type="domain" description="EngC GTPase" evidence="11">
    <location>
        <begin position="105"/>
        <end position="252"/>
    </location>
</feature>
<evidence type="ECO:0000256" key="4">
    <source>
        <dbReference type="ARBA" id="ARBA00022730"/>
    </source>
</evidence>
<evidence type="ECO:0000256" key="3">
    <source>
        <dbReference type="ARBA" id="ARBA00022723"/>
    </source>
</evidence>
<sequence>MSIHEEALTAYERNYKNEFTIGRVITEYKHIYRVLTENGELLCELSGRFRFNSYSHEDYPAVGDWVVLTPRNAEGKGTLHAVLPRKSKFSRLKAGSEPGQQIIAVNVDYIFIVLSLNLDFNLRRLERYLISVWESGASPIIILNKADLCDSLDQKLGQLEAVTFGVPSIVMSALQKEGHQKIFDYLVEGKTGVFTGSSGVGKSTLINALLGQEIQKTGSIRFDDDKGKHATTHRELFALPNGAFIIDIPGMREFGLWDAEEGLTESFKDIEEMAGSCYYNDCQHKEEPGCAVLSAIDTGVLEEGRLKNFQKLQREKEYLERKTNKSRQIAEKNKYKKLNKELKNNPYKKR</sequence>
<dbReference type="InterPro" id="IPR010914">
    <property type="entry name" value="RsgA_GTPase_dom"/>
</dbReference>
<comment type="function">
    <text evidence="10">One of several proteins that assist in the late maturation steps of the functional core of the 30S ribosomal subunit. Helps release RbfA from mature subunits. May play a role in the assembly of ribosomal proteins into the subunit. Circularly permuted GTPase that catalyzes slow GTP hydrolysis, GTPase activity is stimulated by the 30S ribosomal subunit.</text>
</comment>
<evidence type="ECO:0000313" key="13">
    <source>
        <dbReference type="EMBL" id="PLT28741.1"/>
    </source>
</evidence>
<dbReference type="PROSITE" id="PS51721">
    <property type="entry name" value="G_CP"/>
    <property type="match status" value="1"/>
</dbReference>
<evidence type="ECO:0000256" key="6">
    <source>
        <dbReference type="ARBA" id="ARBA00022801"/>
    </source>
</evidence>
<dbReference type="Gene3D" id="2.40.50.140">
    <property type="entry name" value="Nucleic acid-binding proteins"/>
    <property type="match status" value="1"/>
</dbReference>
<comment type="subcellular location">
    <subcellularLocation>
        <location evidence="10">Cytoplasm</location>
    </subcellularLocation>
</comment>
<dbReference type="GO" id="GO:0005525">
    <property type="term" value="F:GTP binding"/>
    <property type="evidence" value="ECO:0007669"/>
    <property type="project" value="UniProtKB-UniRule"/>
</dbReference>
<feature type="binding site" evidence="10">
    <location>
        <position position="277"/>
    </location>
    <ligand>
        <name>Zn(2+)</name>
        <dbReference type="ChEBI" id="CHEBI:29105"/>
    </ligand>
</feature>
<comment type="similarity">
    <text evidence="10">Belongs to the TRAFAC class YlqF/YawG GTPase family. RsgA subfamily.</text>
</comment>
<dbReference type="EMBL" id="PGUY01000053">
    <property type="protein sequence ID" value="PLT28741.1"/>
    <property type="molecule type" value="Genomic_DNA"/>
</dbReference>
<dbReference type="GO" id="GO:0019843">
    <property type="term" value="F:rRNA binding"/>
    <property type="evidence" value="ECO:0007669"/>
    <property type="project" value="UniProtKB-KW"/>
</dbReference>
<organism evidence="13 14">
    <name type="scientific">Peribacillus deserti</name>
    <dbReference type="NCBI Taxonomy" id="673318"/>
    <lineage>
        <taxon>Bacteria</taxon>
        <taxon>Bacillati</taxon>
        <taxon>Bacillota</taxon>
        <taxon>Bacilli</taxon>
        <taxon>Bacillales</taxon>
        <taxon>Bacillaceae</taxon>
        <taxon>Peribacillus</taxon>
    </lineage>
</organism>
<comment type="cofactor">
    <cofactor evidence="10">
        <name>Zn(2+)</name>
        <dbReference type="ChEBI" id="CHEBI:29105"/>
    </cofactor>
    <text evidence="10">Binds 1 zinc ion per subunit.</text>
</comment>
<dbReference type="SUPFAM" id="SSF52540">
    <property type="entry name" value="P-loop containing nucleoside triphosphate hydrolases"/>
    <property type="match status" value="1"/>
</dbReference>
<keyword evidence="14" id="KW-1185">Reference proteome</keyword>
<evidence type="ECO:0000259" key="11">
    <source>
        <dbReference type="PROSITE" id="PS50936"/>
    </source>
</evidence>
<name>A0A2N5M304_9BACI</name>
<gene>
    <name evidence="10 13" type="primary">rsgA</name>
    <name evidence="13" type="ORF">CUU66_17135</name>
</gene>
<feature type="binding site" evidence="10">
    <location>
        <position position="284"/>
    </location>
    <ligand>
        <name>Zn(2+)</name>
        <dbReference type="ChEBI" id="CHEBI:29105"/>
    </ligand>
</feature>
<keyword evidence="8 10" id="KW-0694">RNA-binding</keyword>
<dbReference type="InterPro" id="IPR030378">
    <property type="entry name" value="G_CP_dom"/>
</dbReference>
<evidence type="ECO:0000259" key="12">
    <source>
        <dbReference type="PROSITE" id="PS51721"/>
    </source>
</evidence>
<keyword evidence="1 10" id="KW-0963">Cytoplasm</keyword>
<accession>A0A2N5M304</accession>
<dbReference type="GO" id="GO:0005737">
    <property type="term" value="C:cytoplasm"/>
    <property type="evidence" value="ECO:0007669"/>
    <property type="project" value="UniProtKB-SubCell"/>
</dbReference>
<evidence type="ECO:0000256" key="5">
    <source>
        <dbReference type="ARBA" id="ARBA00022741"/>
    </source>
</evidence>
<feature type="domain" description="CP-type G" evidence="12">
    <location>
        <begin position="99"/>
        <end position="254"/>
    </location>
</feature>
<keyword evidence="5 10" id="KW-0547">Nucleotide-binding</keyword>
<dbReference type="InterPro" id="IPR027417">
    <property type="entry name" value="P-loop_NTPase"/>
</dbReference>
<dbReference type="Proteomes" id="UP000234748">
    <property type="component" value="Unassembled WGS sequence"/>
</dbReference>
<evidence type="ECO:0000256" key="7">
    <source>
        <dbReference type="ARBA" id="ARBA00022833"/>
    </source>
</evidence>
<dbReference type="GO" id="GO:0003924">
    <property type="term" value="F:GTPase activity"/>
    <property type="evidence" value="ECO:0007669"/>
    <property type="project" value="UniProtKB-UniRule"/>
</dbReference>
<dbReference type="AlphaFoldDB" id="A0A2N5M304"/>
<dbReference type="PANTHER" id="PTHR32120:SF10">
    <property type="entry name" value="SMALL RIBOSOMAL SUBUNIT BIOGENESIS GTPASE RSGA"/>
    <property type="match status" value="1"/>
</dbReference>
<dbReference type="GO" id="GO:0046872">
    <property type="term" value="F:metal ion binding"/>
    <property type="evidence" value="ECO:0007669"/>
    <property type="project" value="UniProtKB-KW"/>
</dbReference>
<comment type="subunit">
    <text evidence="10">Monomer. Associates with 30S ribosomal subunit, binds 16S rRNA.</text>
</comment>
<dbReference type="InterPro" id="IPR012340">
    <property type="entry name" value="NA-bd_OB-fold"/>
</dbReference>
<dbReference type="EC" id="3.6.1.-" evidence="10"/>
<feature type="binding site" evidence="10">
    <location>
        <position position="282"/>
    </location>
    <ligand>
        <name>Zn(2+)</name>
        <dbReference type="ChEBI" id="CHEBI:29105"/>
    </ligand>
</feature>
<evidence type="ECO:0000256" key="2">
    <source>
        <dbReference type="ARBA" id="ARBA00022517"/>
    </source>
</evidence>
<keyword evidence="2 10" id="KW-0690">Ribosome biogenesis</keyword>
<keyword evidence="7 10" id="KW-0862">Zinc</keyword>
<keyword evidence="3 10" id="KW-0479">Metal-binding</keyword>
<dbReference type="Gene3D" id="1.10.40.50">
    <property type="entry name" value="Probable gtpase engc, domain 3"/>
    <property type="match status" value="1"/>
</dbReference>
<feature type="binding site" evidence="10">
    <location>
        <position position="290"/>
    </location>
    <ligand>
        <name>Zn(2+)</name>
        <dbReference type="ChEBI" id="CHEBI:29105"/>
    </ligand>
</feature>
<feature type="binding site" evidence="10">
    <location>
        <begin position="196"/>
        <end position="204"/>
    </location>
    <ligand>
        <name>GTP</name>
        <dbReference type="ChEBI" id="CHEBI:37565"/>
    </ligand>
</feature>
<keyword evidence="9 10" id="KW-0342">GTP-binding</keyword>
<evidence type="ECO:0000256" key="1">
    <source>
        <dbReference type="ARBA" id="ARBA00022490"/>
    </source>
</evidence>
<dbReference type="GO" id="GO:0042274">
    <property type="term" value="P:ribosomal small subunit biogenesis"/>
    <property type="evidence" value="ECO:0007669"/>
    <property type="project" value="UniProtKB-UniRule"/>
</dbReference>
<dbReference type="PANTHER" id="PTHR32120">
    <property type="entry name" value="SMALL RIBOSOMAL SUBUNIT BIOGENESIS GTPASE RSGA"/>
    <property type="match status" value="1"/>
</dbReference>
<dbReference type="OrthoDB" id="9809485at2"/>
<dbReference type="HAMAP" id="MF_01820">
    <property type="entry name" value="GTPase_RsgA"/>
    <property type="match status" value="1"/>
</dbReference>
<dbReference type="NCBIfam" id="TIGR00157">
    <property type="entry name" value="ribosome small subunit-dependent GTPase A"/>
    <property type="match status" value="1"/>
</dbReference>
<dbReference type="PROSITE" id="PS50936">
    <property type="entry name" value="ENGC_GTPASE"/>
    <property type="match status" value="1"/>
</dbReference>
<dbReference type="Gene3D" id="3.40.50.300">
    <property type="entry name" value="P-loop containing nucleotide triphosphate hydrolases"/>
    <property type="match status" value="1"/>
</dbReference>
<feature type="binding site" evidence="10">
    <location>
        <begin position="144"/>
        <end position="147"/>
    </location>
    <ligand>
        <name>GTP</name>
        <dbReference type="ChEBI" id="CHEBI:37565"/>
    </ligand>
</feature>
<proteinExistence type="inferred from homology"/>
<dbReference type="Pfam" id="PF03193">
    <property type="entry name" value="RsgA_GTPase"/>
    <property type="match status" value="1"/>
</dbReference>
<reference evidence="13 14" key="1">
    <citation type="submission" date="2017-11" db="EMBL/GenBank/DDBJ databases">
        <title>Comparitive Functional Genomics of Dry Heat Resistant strains isolated from the Viking Spacecraft.</title>
        <authorList>
            <person name="Seuylemezian A."/>
            <person name="Cooper K."/>
            <person name="Vaishampayan P."/>
        </authorList>
    </citation>
    <scope>NUCLEOTIDE SEQUENCE [LARGE SCALE GENOMIC DNA]</scope>
    <source>
        <strain evidence="13 14">V1-29</strain>
    </source>
</reference>
<protein>
    <recommendedName>
        <fullName evidence="10">Small ribosomal subunit biogenesis GTPase RsgA</fullName>
        <ecNumber evidence="10">3.6.1.-</ecNumber>
    </recommendedName>
</protein>
<evidence type="ECO:0000256" key="10">
    <source>
        <dbReference type="HAMAP-Rule" id="MF_01820"/>
    </source>
</evidence>
<evidence type="ECO:0000313" key="14">
    <source>
        <dbReference type="Proteomes" id="UP000234748"/>
    </source>
</evidence>
<dbReference type="InterPro" id="IPR004881">
    <property type="entry name" value="Ribosome_biogen_GTPase_RsgA"/>
</dbReference>